<feature type="compositionally biased region" description="Low complexity" evidence="2">
    <location>
        <begin position="1"/>
        <end position="17"/>
    </location>
</feature>
<evidence type="ECO:0000256" key="2">
    <source>
        <dbReference type="SAM" id="MobiDB-lite"/>
    </source>
</evidence>
<feature type="region of interest" description="Disordered" evidence="2">
    <location>
        <begin position="89"/>
        <end position="235"/>
    </location>
</feature>
<keyword evidence="1" id="KW-0472">Membrane</keyword>
<dbReference type="EMBL" id="PUHQ01000008">
    <property type="protein sequence ID" value="KAG0665588.1"/>
    <property type="molecule type" value="Genomic_DNA"/>
</dbReference>
<dbReference type="Pfam" id="PF07819">
    <property type="entry name" value="PGAP1"/>
    <property type="match status" value="1"/>
</dbReference>
<evidence type="ECO:0000259" key="3">
    <source>
        <dbReference type="Pfam" id="PF07819"/>
    </source>
</evidence>
<feature type="region of interest" description="Disordered" evidence="2">
    <location>
        <begin position="287"/>
        <end position="366"/>
    </location>
</feature>
<dbReference type="GO" id="GO:0005789">
    <property type="term" value="C:endoplasmic reticulum membrane"/>
    <property type="evidence" value="ECO:0007669"/>
    <property type="project" value="UniProtKB-SubCell"/>
</dbReference>
<organism evidence="4 5">
    <name type="scientific">Rhodotorula mucilaginosa</name>
    <name type="common">Yeast</name>
    <name type="synonym">Rhodotorula rubra</name>
    <dbReference type="NCBI Taxonomy" id="5537"/>
    <lineage>
        <taxon>Eukaryota</taxon>
        <taxon>Fungi</taxon>
        <taxon>Dikarya</taxon>
        <taxon>Basidiomycota</taxon>
        <taxon>Pucciniomycotina</taxon>
        <taxon>Microbotryomycetes</taxon>
        <taxon>Sporidiobolales</taxon>
        <taxon>Sporidiobolaceae</taxon>
        <taxon>Rhodotorula</taxon>
    </lineage>
</organism>
<dbReference type="EC" id="3.1.-.-" evidence="1"/>
<feature type="region of interest" description="Disordered" evidence="2">
    <location>
        <begin position="1"/>
        <end position="45"/>
    </location>
</feature>
<reference evidence="4 5" key="1">
    <citation type="submission" date="2020-11" db="EMBL/GenBank/DDBJ databases">
        <title>Kefir isolates.</title>
        <authorList>
            <person name="Marcisauskas S."/>
            <person name="Kim Y."/>
            <person name="Blasche S."/>
        </authorList>
    </citation>
    <scope>NUCLEOTIDE SEQUENCE [LARGE SCALE GENOMIC DNA]</scope>
    <source>
        <strain evidence="4 5">KR</strain>
    </source>
</reference>
<dbReference type="AlphaFoldDB" id="A0A9P6W612"/>
<dbReference type="OrthoDB" id="5592486at2759"/>
<feature type="compositionally biased region" description="Polar residues" evidence="2">
    <location>
        <begin position="33"/>
        <end position="43"/>
    </location>
</feature>
<protein>
    <recommendedName>
        <fullName evidence="1">GPI inositol-deacylase</fullName>
        <ecNumber evidence="1">3.1.-.-</ecNumber>
    </recommendedName>
</protein>
<dbReference type="GO" id="GO:0015031">
    <property type="term" value="P:protein transport"/>
    <property type="evidence" value="ECO:0007669"/>
    <property type="project" value="UniProtKB-KW"/>
</dbReference>
<evidence type="ECO:0000313" key="5">
    <source>
        <dbReference type="Proteomes" id="UP000777482"/>
    </source>
</evidence>
<keyword evidence="1" id="KW-0378">Hydrolase</keyword>
<gene>
    <name evidence="4" type="ORF">C6P46_006371</name>
</gene>
<dbReference type="InterPro" id="IPR029058">
    <property type="entry name" value="AB_hydrolase_fold"/>
</dbReference>
<dbReference type="Gene3D" id="3.40.50.1820">
    <property type="entry name" value="alpha/beta hydrolase"/>
    <property type="match status" value="1"/>
</dbReference>
<comment type="caution">
    <text evidence="4">The sequence shown here is derived from an EMBL/GenBank/DDBJ whole genome shotgun (WGS) entry which is preliminary data.</text>
</comment>
<keyword evidence="1" id="KW-0653">Protein transport</keyword>
<feature type="compositionally biased region" description="Basic and acidic residues" evidence="2">
    <location>
        <begin position="404"/>
        <end position="429"/>
    </location>
</feature>
<dbReference type="GO" id="GO:0016788">
    <property type="term" value="F:hydrolase activity, acting on ester bonds"/>
    <property type="evidence" value="ECO:0007669"/>
    <property type="project" value="InterPro"/>
</dbReference>
<accession>A0A9P6W612</accession>
<dbReference type="SUPFAM" id="SSF53474">
    <property type="entry name" value="alpha/beta-Hydrolases"/>
    <property type="match status" value="1"/>
</dbReference>
<name>A0A9P6W612_RHOMI</name>
<proteinExistence type="inferred from homology"/>
<feature type="compositionally biased region" description="Polar residues" evidence="2">
    <location>
        <begin position="324"/>
        <end position="353"/>
    </location>
</feature>
<feature type="compositionally biased region" description="Low complexity" evidence="2">
    <location>
        <begin position="101"/>
        <end position="119"/>
    </location>
</feature>
<keyword evidence="5" id="KW-1185">Reference proteome</keyword>
<comment type="subcellular location">
    <subcellularLocation>
        <location evidence="1">Endoplasmic reticulum membrane</location>
    </subcellularLocation>
</comment>
<comment type="function">
    <text evidence="1">Involved in inositol deacylation of GPI-anchored proteins which plays important roles in the quality control and ER-associated degradation of GPI-anchored proteins.</text>
</comment>
<evidence type="ECO:0000313" key="4">
    <source>
        <dbReference type="EMBL" id="KAG0665588.1"/>
    </source>
</evidence>
<keyword evidence="1" id="KW-0256">Endoplasmic reticulum</keyword>
<feature type="compositionally biased region" description="Polar residues" evidence="2">
    <location>
        <begin position="382"/>
        <end position="402"/>
    </location>
</feature>
<dbReference type="Proteomes" id="UP000777482">
    <property type="component" value="Unassembled WGS sequence"/>
</dbReference>
<dbReference type="InterPro" id="IPR012908">
    <property type="entry name" value="PGAP1-ab_dom-like"/>
</dbReference>
<feature type="domain" description="GPI inositol-deacylase PGAP1-like alpha/beta" evidence="3">
    <location>
        <begin position="509"/>
        <end position="564"/>
    </location>
</feature>
<dbReference type="PANTHER" id="PTHR11440">
    <property type="entry name" value="LECITHIN-CHOLESTEROL ACYLTRANSFERASE-RELATED"/>
    <property type="match status" value="1"/>
</dbReference>
<keyword evidence="1" id="KW-0813">Transport</keyword>
<feature type="region of interest" description="Disordered" evidence="2">
    <location>
        <begin position="378"/>
        <end position="429"/>
    </location>
</feature>
<evidence type="ECO:0000256" key="1">
    <source>
        <dbReference type="RuleBase" id="RU365011"/>
    </source>
</evidence>
<sequence length="715" mass="76209">MSRSAADSANSSSTRASPDATPRSIEADAEADAQSTFASSSTPIAKPPLARLASVSPHLSPSSPLLLESLTRSTLPSASLTASHASWVDLSRPAGPPATSPPKSLLASTSASPTSPNSLGKDARQSSERPTSQFRKRSASVGSLKALIERDRSGSAGTEAAAAAPRRKSSQLERPSALVEEDSASTSSKAGGPDVSQLSWGRWWPFAVVDPADADSKPPPPPPTKDGSADPTESFLSLFAGKKAVQEARSHHLAREEQDRLEAELLNASLDELDISAGSFALEADEVSREISAADARGKPLPRTPAAGETGRGSFLPGMPSLPNLFSTSGARDTAASTSSPDRSPPTQSSSKAANGDGPSLLSSFAVPNPFTSSPAAFFPSIGSSKPSPRNSARPFSTSRTASKQKDDGPDTKASEAKKMVDPEDRETIKEEEQVDLDTFTLLKDKYRTPKLPIVFCHGLFGFDYIGPAAVKPLRFSYWIGVEEALQAMGVQTLIGRVPASASIEERAKVLCQMIGEKFPGQDVNLIGHSMGGLDGRFLISHLKPTNFRVRSLTTISTPHRGSSFADYLLEDIVGVERVPALMGAMKALGVPGGGKAFDDLTTTKMARFNEETPDDPNVRYFSYGAYFEPSWSNAFRIPWGVVYEREGANDGLVSVDSAKWGEYRATLENVNHLDLVGWIGKFRYSYAAWSGNDIKFRPVSFYCAVAEQLADEGF</sequence>
<comment type="similarity">
    <text evidence="1">Belongs to the GPI inositol-deacylase family.</text>
</comment>